<comment type="caution">
    <text evidence="7">The sequence shown here is derived from an EMBL/GenBank/DDBJ whole genome shotgun (WGS) entry which is preliminary data.</text>
</comment>
<evidence type="ECO:0000313" key="8">
    <source>
        <dbReference type="Proteomes" id="UP000886780"/>
    </source>
</evidence>
<dbReference type="GO" id="GO:0032993">
    <property type="term" value="C:protein-DNA complex"/>
    <property type="evidence" value="ECO:0007669"/>
    <property type="project" value="TreeGrafter"/>
</dbReference>
<evidence type="ECO:0000256" key="4">
    <source>
        <dbReference type="ARBA" id="ARBA00023163"/>
    </source>
</evidence>
<dbReference type="SUPFAM" id="SSF53850">
    <property type="entry name" value="Periplasmic binding protein-like II"/>
    <property type="match status" value="1"/>
</dbReference>
<reference evidence="7" key="2">
    <citation type="submission" date="2021-04" db="EMBL/GenBank/DDBJ databases">
        <authorList>
            <person name="Gilroy R."/>
        </authorList>
    </citation>
    <scope>NUCLEOTIDE SEQUENCE</scope>
    <source>
        <strain evidence="7">ChiGjej4B4-12881</strain>
    </source>
</reference>
<dbReference type="InterPro" id="IPR036390">
    <property type="entry name" value="WH_DNA-bd_sf"/>
</dbReference>
<dbReference type="FunFam" id="1.10.10.10:FF:000001">
    <property type="entry name" value="LysR family transcriptional regulator"/>
    <property type="match status" value="1"/>
</dbReference>
<evidence type="ECO:0000259" key="6">
    <source>
        <dbReference type="PROSITE" id="PS50931"/>
    </source>
</evidence>
<comment type="similarity">
    <text evidence="1">Belongs to the LysR transcriptional regulatory family.</text>
</comment>
<feature type="coiled-coil region" evidence="5">
    <location>
        <begin position="59"/>
        <end position="89"/>
    </location>
</feature>
<keyword evidence="3" id="KW-0238">DNA-binding</keyword>
<dbReference type="CDD" id="cd05466">
    <property type="entry name" value="PBP2_LTTR_substrate"/>
    <property type="match status" value="1"/>
</dbReference>
<dbReference type="InterPro" id="IPR000847">
    <property type="entry name" value="LysR_HTH_N"/>
</dbReference>
<accession>A0A9D1W2N7</accession>
<reference evidence="7" key="1">
    <citation type="journal article" date="2021" name="PeerJ">
        <title>Extensive microbial diversity within the chicken gut microbiome revealed by metagenomics and culture.</title>
        <authorList>
            <person name="Gilroy R."/>
            <person name="Ravi A."/>
            <person name="Getino M."/>
            <person name="Pursley I."/>
            <person name="Horton D.L."/>
            <person name="Alikhan N.F."/>
            <person name="Baker D."/>
            <person name="Gharbi K."/>
            <person name="Hall N."/>
            <person name="Watson M."/>
            <person name="Adriaenssens E.M."/>
            <person name="Foster-Nyarko E."/>
            <person name="Jarju S."/>
            <person name="Secka A."/>
            <person name="Antonio M."/>
            <person name="Oren A."/>
            <person name="Chaudhuri R.R."/>
            <person name="La Ragione R."/>
            <person name="Hildebrand F."/>
            <person name="Pallen M.J."/>
        </authorList>
    </citation>
    <scope>NUCLEOTIDE SEQUENCE</scope>
    <source>
        <strain evidence="7">ChiGjej4B4-12881</strain>
    </source>
</reference>
<keyword evidence="2" id="KW-0805">Transcription regulation</keyword>
<protein>
    <submittedName>
        <fullName evidence="7">LysR family transcriptional regulator</fullName>
    </submittedName>
</protein>
<dbReference type="GO" id="GO:0003700">
    <property type="term" value="F:DNA-binding transcription factor activity"/>
    <property type="evidence" value="ECO:0007669"/>
    <property type="project" value="InterPro"/>
</dbReference>
<dbReference type="EMBL" id="DXEU01000025">
    <property type="protein sequence ID" value="HIX51464.1"/>
    <property type="molecule type" value="Genomic_DNA"/>
</dbReference>
<dbReference type="GO" id="GO:0003677">
    <property type="term" value="F:DNA binding"/>
    <property type="evidence" value="ECO:0007669"/>
    <property type="project" value="UniProtKB-KW"/>
</dbReference>
<dbReference type="PROSITE" id="PS50931">
    <property type="entry name" value="HTH_LYSR"/>
    <property type="match status" value="1"/>
</dbReference>
<name>A0A9D1W2N7_9FIRM</name>
<dbReference type="PANTHER" id="PTHR30346:SF0">
    <property type="entry name" value="HCA OPERON TRANSCRIPTIONAL ACTIVATOR HCAR"/>
    <property type="match status" value="1"/>
</dbReference>
<sequence>MLDLEELRQLAAFARWGTLSRAAEELHISQPTLSRTMQSLEEEFGVSLFVREKNKIELNETGRRAVEAAKALLREAEETVRRVREYDRRLHTIAVESCAPAPMWALQPQLTRLFPGMSVSASLEEVEAIPGHVTGGSCDLGILPGAVEAAGVKCVPFLQEELYVCLPPDHPLAGCASVTFEMLNGYNCLLRSQIGFWDAMSRRKMPASRFLVQTDAFEMRELIRSSSLPCFTTNLVNFGGEETRGRAIIPIRDAEAQVSYHLIYREACREYDAIRGGGPGVYDLR</sequence>
<evidence type="ECO:0000313" key="7">
    <source>
        <dbReference type="EMBL" id="HIX51464.1"/>
    </source>
</evidence>
<dbReference type="InterPro" id="IPR036388">
    <property type="entry name" value="WH-like_DNA-bd_sf"/>
</dbReference>
<dbReference type="InterPro" id="IPR005119">
    <property type="entry name" value="LysR_subst-bd"/>
</dbReference>
<proteinExistence type="inferred from homology"/>
<evidence type="ECO:0000256" key="3">
    <source>
        <dbReference type="ARBA" id="ARBA00023125"/>
    </source>
</evidence>
<evidence type="ECO:0000256" key="5">
    <source>
        <dbReference type="SAM" id="Coils"/>
    </source>
</evidence>
<dbReference type="Pfam" id="PF00126">
    <property type="entry name" value="HTH_1"/>
    <property type="match status" value="1"/>
</dbReference>
<dbReference type="Proteomes" id="UP000886780">
    <property type="component" value="Unassembled WGS sequence"/>
</dbReference>
<keyword evidence="5" id="KW-0175">Coiled coil</keyword>
<dbReference type="AlphaFoldDB" id="A0A9D1W2N7"/>
<dbReference type="PANTHER" id="PTHR30346">
    <property type="entry name" value="TRANSCRIPTIONAL DUAL REGULATOR HCAR-RELATED"/>
    <property type="match status" value="1"/>
</dbReference>
<gene>
    <name evidence="7" type="ORF">IAA28_01510</name>
</gene>
<dbReference type="SUPFAM" id="SSF46785">
    <property type="entry name" value="Winged helix' DNA-binding domain"/>
    <property type="match status" value="1"/>
</dbReference>
<dbReference type="Gene3D" id="1.10.10.10">
    <property type="entry name" value="Winged helix-like DNA-binding domain superfamily/Winged helix DNA-binding domain"/>
    <property type="match status" value="1"/>
</dbReference>
<dbReference type="PRINTS" id="PR00039">
    <property type="entry name" value="HTHLYSR"/>
</dbReference>
<evidence type="ECO:0000256" key="1">
    <source>
        <dbReference type="ARBA" id="ARBA00009437"/>
    </source>
</evidence>
<evidence type="ECO:0000256" key="2">
    <source>
        <dbReference type="ARBA" id="ARBA00023015"/>
    </source>
</evidence>
<organism evidence="7 8">
    <name type="scientific">Candidatus Lachnoclostridium stercoripullorum</name>
    <dbReference type="NCBI Taxonomy" id="2838635"/>
    <lineage>
        <taxon>Bacteria</taxon>
        <taxon>Bacillati</taxon>
        <taxon>Bacillota</taxon>
        <taxon>Clostridia</taxon>
        <taxon>Lachnospirales</taxon>
        <taxon>Lachnospiraceae</taxon>
    </lineage>
</organism>
<dbReference type="Pfam" id="PF03466">
    <property type="entry name" value="LysR_substrate"/>
    <property type="match status" value="1"/>
</dbReference>
<keyword evidence="4" id="KW-0804">Transcription</keyword>
<dbReference type="Gene3D" id="3.40.190.290">
    <property type="match status" value="1"/>
</dbReference>
<feature type="domain" description="HTH lysR-type" evidence="6">
    <location>
        <begin position="2"/>
        <end position="59"/>
    </location>
</feature>